<accession>A0ABR3DCR6</accession>
<feature type="compositionally biased region" description="Polar residues" evidence="5">
    <location>
        <begin position="7"/>
        <end position="27"/>
    </location>
</feature>
<gene>
    <name evidence="7" type="ORF">QR685DRAFT_572649</name>
</gene>
<keyword evidence="8" id="KW-1185">Reference proteome</keyword>
<comment type="subcellular location">
    <subcellularLocation>
        <location evidence="1">Membrane</location>
        <topology evidence="1">Single-pass membrane protein</topology>
    </subcellularLocation>
</comment>
<feature type="compositionally biased region" description="Low complexity" evidence="5">
    <location>
        <begin position="190"/>
        <end position="230"/>
    </location>
</feature>
<evidence type="ECO:0000313" key="8">
    <source>
        <dbReference type="Proteomes" id="UP001451303"/>
    </source>
</evidence>
<dbReference type="InterPro" id="IPR029208">
    <property type="entry name" value="COX14"/>
</dbReference>
<feature type="region of interest" description="Disordered" evidence="5">
    <location>
        <begin position="268"/>
        <end position="302"/>
    </location>
</feature>
<protein>
    <submittedName>
        <fullName evidence="7">Cytochrome oxidase c assembly domain-containing protein</fullName>
    </submittedName>
</protein>
<evidence type="ECO:0000256" key="4">
    <source>
        <dbReference type="ARBA" id="ARBA00023136"/>
    </source>
</evidence>
<feature type="transmembrane region" description="Helical" evidence="6">
    <location>
        <begin position="96"/>
        <end position="117"/>
    </location>
</feature>
<sequence>MAPPSNPRSVSDATRFTPTTPHASSKSADPRLNTPKGSSTGPKEPKMPGTPKFVETPEQRVARLRAAHLKAKQAQVSRMDRIIDGSRRFFDSAHKVTVLGLIGFTVMAGLVTAYTAADMIIYNKNRKAEFIEAQKKMEADSLEAARLAYITGKATEEQTALVEEYLEAEREAGRPKPSIFSKLPSVIGAPTPITNETTEQTTTSVSEAATWPAATTPKATEEQQQQQPAAAEEKSGLWGWLTGSLKKEDVAAGAGQQAPTLVGAVKQETSALKEKAQAAFEKEKENQRKGGPLDKVGLSEQK</sequence>
<name>A0ABR3DCR6_NEUIN</name>
<feature type="region of interest" description="Disordered" evidence="5">
    <location>
        <begin position="1"/>
        <end position="55"/>
    </location>
</feature>
<reference evidence="7 8" key="1">
    <citation type="submission" date="2023-09" db="EMBL/GenBank/DDBJ databases">
        <title>Multi-omics analysis of a traditional fermented food reveals byproduct-associated fungal strains for waste-to-food upcycling.</title>
        <authorList>
            <consortium name="Lawrence Berkeley National Laboratory"/>
            <person name="Rekdal V.M."/>
            <person name="Villalobos-Escobedo J.M."/>
            <person name="Rodriguez-Valeron N."/>
            <person name="Garcia M.O."/>
            <person name="Vasquez D.P."/>
            <person name="Damayanti I."/>
            <person name="Sorensen P.M."/>
            <person name="Baidoo E.E."/>
            <person name="De Carvalho A.C."/>
            <person name="Riley R."/>
            <person name="Lipzen A."/>
            <person name="He G."/>
            <person name="Yan M."/>
            <person name="Haridas S."/>
            <person name="Daum C."/>
            <person name="Yoshinaga Y."/>
            <person name="Ng V."/>
            <person name="Grigoriev I.V."/>
            <person name="Munk R."/>
            <person name="Nuraida L."/>
            <person name="Wijaya C.H."/>
            <person name="Morales P.-C."/>
            <person name="Keasling J.D."/>
        </authorList>
    </citation>
    <scope>NUCLEOTIDE SEQUENCE [LARGE SCALE GENOMIC DNA]</scope>
    <source>
        <strain evidence="7 8">FGSC 2613</strain>
    </source>
</reference>
<comment type="caution">
    <text evidence="7">The sequence shown here is derived from an EMBL/GenBank/DDBJ whole genome shotgun (WGS) entry which is preliminary data.</text>
</comment>
<organism evidence="7 8">
    <name type="scientific">Neurospora intermedia</name>
    <dbReference type="NCBI Taxonomy" id="5142"/>
    <lineage>
        <taxon>Eukaryota</taxon>
        <taxon>Fungi</taxon>
        <taxon>Dikarya</taxon>
        <taxon>Ascomycota</taxon>
        <taxon>Pezizomycotina</taxon>
        <taxon>Sordariomycetes</taxon>
        <taxon>Sordariomycetidae</taxon>
        <taxon>Sordariales</taxon>
        <taxon>Sordariaceae</taxon>
        <taxon>Neurospora</taxon>
    </lineage>
</organism>
<feature type="compositionally biased region" description="Basic and acidic residues" evidence="5">
    <location>
        <begin position="271"/>
        <end position="292"/>
    </location>
</feature>
<evidence type="ECO:0000256" key="3">
    <source>
        <dbReference type="ARBA" id="ARBA00022989"/>
    </source>
</evidence>
<evidence type="ECO:0000256" key="5">
    <source>
        <dbReference type="SAM" id="MobiDB-lite"/>
    </source>
</evidence>
<keyword evidence="2 6" id="KW-0812">Transmembrane</keyword>
<evidence type="ECO:0000256" key="2">
    <source>
        <dbReference type="ARBA" id="ARBA00022692"/>
    </source>
</evidence>
<evidence type="ECO:0000313" key="7">
    <source>
        <dbReference type="EMBL" id="KAL0469683.1"/>
    </source>
</evidence>
<evidence type="ECO:0000256" key="6">
    <source>
        <dbReference type="SAM" id="Phobius"/>
    </source>
</evidence>
<dbReference type="Proteomes" id="UP001451303">
    <property type="component" value="Unassembled WGS sequence"/>
</dbReference>
<keyword evidence="3 6" id="KW-1133">Transmembrane helix</keyword>
<feature type="region of interest" description="Disordered" evidence="5">
    <location>
        <begin position="177"/>
        <end position="234"/>
    </location>
</feature>
<dbReference type="EMBL" id="JAVLET010000005">
    <property type="protein sequence ID" value="KAL0469683.1"/>
    <property type="molecule type" value="Genomic_DNA"/>
</dbReference>
<keyword evidence="4 6" id="KW-0472">Membrane</keyword>
<evidence type="ECO:0000256" key="1">
    <source>
        <dbReference type="ARBA" id="ARBA00004167"/>
    </source>
</evidence>
<dbReference type="Pfam" id="PF14880">
    <property type="entry name" value="COX14"/>
    <property type="match status" value="1"/>
</dbReference>
<proteinExistence type="predicted"/>